<feature type="transmembrane region" description="Helical" evidence="6">
    <location>
        <begin position="372"/>
        <end position="390"/>
    </location>
</feature>
<keyword evidence="9" id="KW-1185">Reference proteome</keyword>
<dbReference type="EMBL" id="JAPJDO010000008">
    <property type="protein sequence ID" value="MCX2937383.1"/>
    <property type="molecule type" value="Genomic_DNA"/>
</dbReference>
<feature type="transmembrane region" description="Helical" evidence="6">
    <location>
        <begin position="255"/>
        <end position="278"/>
    </location>
</feature>
<evidence type="ECO:0000256" key="6">
    <source>
        <dbReference type="SAM" id="Phobius"/>
    </source>
</evidence>
<evidence type="ECO:0000313" key="9">
    <source>
        <dbReference type="Proteomes" id="UP001300745"/>
    </source>
</evidence>
<dbReference type="SUPFAM" id="SSF103473">
    <property type="entry name" value="MFS general substrate transporter"/>
    <property type="match status" value="1"/>
</dbReference>
<dbReference type="InterPro" id="IPR036259">
    <property type="entry name" value="MFS_trans_sf"/>
</dbReference>
<dbReference type="InterPro" id="IPR011701">
    <property type="entry name" value="MFS"/>
</dbReference>
<evidence type="ECO:0000256" key="1">
    <source>
        <dbReference type="ARBA" id="ARBA00004651"/>
    </source>
</evidence>
<dbReference type="RefSeq" id="WP_265997023.1">
    <property type="nucleotide sequence ID" value="NZ_JAPJDN010000008.1"/>
</dbReference>
<feature type="domain" description="Major facilitator superfamily (MFS) profile" evidence="7">
    <location>
        <begin position="21"/>
        <end position="400"/>
    </location>
</feature>
<feature type="transmembrane region" description="Helical" evidence="6">
    <location>
        <begin position="21"/>
        <end position="47"/>
    </location>
</feature>
<comment type="subcellular location">
    <subcellularLocation>
        <location evidence="1">Cell membrane</location>
        <topology evidence="1">Multi-pass membrane protein</topology>
    </subcellularLocation>
</comment>
<dbReference type="PROSITE" id="PS50850">
    <property type="entry name" value="MFS"/>
    <property type="match status" value="1"/>
</dbReference>
<accession>A0ABT3SCY9</accession>
<protein>
    <submittedName>
        <fullName evidence="8">MFS transporter</fullName>
    </submittedName>
</protein>
<keyword evidence="2" id="KW-1003">Cell membrane</keyword>
<dbReference type="InterPro" id="IPR020846">
    <property type="entry name" value="MFS_dom"/>
</dbReference>
<feature type="transmembrane region" description="Helical" evidence="6">
    <location>
        <begin position="143"/>
        <end position="166"/>
    </location>
</feature>
<keyword evidence="5 6" id="KW-0472">Membrane</keyword>
<proteinExistence type="predicted"/>
<evidence type="ECO:0000256" key="4">
    <source>
        <dbReference type="ARBA" id="ARBA00022989"/>
    </source>
</evidence>
<sequence>MGANPGVATSADLPAVKEHRGLVVGAAAMMVAGFLTTLLSPLLAVSFAREFNFGIQSAGLLVALGQGGVALSAFGILPFLPRLDRKRVGIAGAIVAALCLALTGFATSFGMVLVLQIAMGLGAGLCYACANSALAYARFPERAFSIVTIAWMLVGAAMLTAGPTLHDLWPKVGVYLGMAVAELVCVIFIVRLPDVRTLPEHEGQSADADPDPSARIGSLVPAAILVGALFLMEVGNVMIWTFAESIGEKAGLSVQFTATFLGLSQLIGLIGSGITLALGSRVAKMYLIAPAVVVLGVGNLLVGTATGPTSYMIGFLAINLAFFCLTPLLLALAAELDTSSGRLVVVAGGISLVAGAVAPAVGGWIAGAGGQWSRLGVTALLVAVVTLPLLTVPVRAAKHRAAVAADDQTT</sequence>
<feature type="transmembrane region" description="Helical" evidence="6">
    <location>
        <begin position="343"/>
        <end position="366"/>
    </location>
</feature>
<feature type="transmembrane region" description="Helical" evidence="6">
    <location>
        <begin position="285"/>
        <end position="305"/>
    </location>
</feature>
<feature type="transmembrane region" description="Helical" evidence="6">
    <location>
        <begin position="88"/>
        <end position="107"/>
    </location>
</feature>
<dbReference type="Gene3D" id="1.20.1250.20">
    <property type="entry name" value="MFS general substrate transporter like domains"/>
    <property type="match status" value="1"/>
</dbReference>
<keyword evidence="3 6" id="KW-0812">Transmembrane</keyword>
<evidence type="ECO:0000313" key="8">
    <source>
        <dbReference type="EMBL" id="MCX2937383.1"/>
    </source>
</evidence>
<gene>
    <name evidence="8" type="ORF">ORI27_11765</name>
</gene>
<keyword evidence="4 6" id="KW-1133">Transmembrane helix</keyword>
<dbReference type="PANTHER" id="PTHR43124">
    <property type="entry name" value="PURINE EFFLUX PUMP PBUE"/>
    <property type="match status" value="1"/>
</dbReference>
<evidence type="ECO:0000256" key="2">
    <source>
        <dbReference type="ARBA" id="ARBA00022475"/>
    </source>
</evidence>
<feature type="transmembrane region" description="Helical" evidence="6">
    <location>
        <begin position="311"/>
        <end position="331"/>
    </location>
</feature>
<name>A0ABT3SCY9_9MYCO</name>
<reference evidence="8 9" key="1">
    <citation type="submission" date="2022-11" db="EMBL/GenBank/DDBJ databases">
        <title>Mycobacterium sp. nov.</title>
        <authorList>
            <person name="Papic B."/>
            <person name="Spicic S."/>
            <person name="Duvnjak S."/>
        </authorList>
    </citation>
    <scope>NUCLEOTIDE SEQUENCE [LARGE SCALE GENOMIC DNA]</scope>
    <source>
        <strain evidence="8 9">CVI_P4</strain>
    </source>
</reference>
<evidence type="ECO:0000259" key="7">
    <source>
        <dbReference type="PROSITE" id="PS50850"/>
    </source>
</evidence>
<evidence type="ECO:0000256" key="5">
    <source>
        <dbReference type="ARBA" id="ARBA00023136"/>
    </source>
</evidence>
<feature type="transmembrane region" description="Helical" evidence="6">
    <location>
        <begin position="113"/>
        <end position="136"/>
    </location>
</feature>
<organism evidence="8 9">
    <name type="scientific">Mycobacterium pinniadriaticum</name>
    <dbReference type="NCBI Taxonomy" id="2994102"/>
    <lineage>
        <taxon>Bacteria</taxon>
        <taxon>Bacillati</taxon>
        <taxon>Actinomycetota</taxon>
        <taxon>Actinomycetes</taxon>
        <taxon>Mycobacteriales</taxon>
        <taxon>Mycobacteriaceae</taxon>
        <taxon>Mycobacterium</taxon>
    </lineage>
</organism>
<dbReference type="InterPro" id="IPR050189">
    <property type="entry name" value="MFS_Efflux_Transporters"/>
</dbReference>
<feature type="transmembrane region" description="Helical" evidence="6">
    <location>
        <begin position="219"/>
        <end position="243"/>
    </location>
</feature>
<evidence type="ECO:0000256" key="3">
    <source>
        <dbReference type="ARBA" id="ARBA00022692"/>
    </source>
</evidence>
<feature type="transmembrane region" description="Helical" evidence="6">
    <location>
        <begin position="53"/>
        <end position="76"/>
    </location>
</feature>
<feature type="transmembrane region" description="Helical" evidence="6">
    <location>
        <begin position="172"/>
        <end position="190"/>
    </location>
</feature>
<dbReference type="Pfam" id="PF07690">
    <property type="entry name" value="MFS_1"/>
    <property type="match status" value="1"/>
</dbReference>
<dbReference type="PANTHER" id="PTHR43124:SF10">
    <property type="entry name" value="PURINE EFFLUX PUMP PBUE"/>
    <property type="match status" value="1"/>
</dbReference>
<dbReference type="Proteomes" id="UP001300745">
    <property type="component" value="Unassembled WGS sequence"/>
</dbReference>
<comment type="caution">
    <text evidence="8">The sequence shown here is derived from an EMBL/GenBank/DDBJ whole genome shotgun (WGS) entry which is preliminary data.</text>
</comment>